<proteinExistence type="predicted"/>
<evidence type="ECO:0000313" key="3">
    <source>
        <dbReference type="Proteomes" id="UP001240984"/>
    </source>
</evidence>
<sequence length="259" mass="29134">MAAALGWQPLSKLLRIERGMVDISVMDLCVLLHHYDVTDASWVDELIALAGHARRDLYDQFRGVLPSDYLYYLQYESAASVFRSFEPSLVPGFLQTREYAENVFKARTPIDSDTGLEQKVELRMERQKLLSRPDGFRAVFIIDEAVLHHRIGGRDGMLRQLGHLRTMSTRPNVDLRVIPFGYGAHLGLWGSFVVLEFPSPNNNELVFVEHQAGVETIDGRAALAASYVERFWALEDCCAPPEEGGDIIDRAINQLAEGA</sequence>
<organism evidence="2 3">
    <name type="scientific">Catenuloplanes nepalensis</name>
    <dbReference type="NCBI Taxonomy" id="587533"/>
    <lineage>
        <taxon>Bacteria</taxon>
        <taxon>Bacillati</taxon>
        <taxon>Actinomycetota</taxon>
        <taxon>Actinomycetes</taxon>
        <taxon>Micromonosporales</taxon>
        <taxon>Micromonosporaceae</taxon>
        <taxon>Catenuloplanes</taxon>
    </lineage>
</organism>
<dbReference type="EMBL" id="JAUSRA010000001">
    <property type="protein sequence ID" value="MDP9798739.1"/>
    <property type="molecule type" value="Genomic_DNA"/>
</dbReference>
<gene>
    <name evidence="2" type="ORF">J2S43_007251</name>
</gene>
<comment type="caution">
    <text evidence="2">The sequence shown here is derived from an EMBL/GenBank/DDBJ whole genome shotgun (WGS) entry which is preliminary data.</text>
</comment>
<evidence type="ECO:0000259" key="1">
    <source>
        <dbReference type="Pfam" id="PF19054"/>
    </source>
</evidence>
<feature type="domain" description="DUF5753" evidence="1">
    <location>
        <begin position="72"/>
        <end position="246"/>
    </location>
</feature>
<dbReference type="InterPro" id="IPR043917">
    <property type="entry name" value="DUF5753"/>
</dbReference>
<evidence type="ECO:0000313" key="2">
    <source>
        <dbReference type="EMBL" id="MDP9798739.1"/>
    </source>
</evidence>
<dbReference type="Pfam" id="PF19054">
    <property type="entry name" value="DUF5753"/>
    <property type="match status" value="1"/>
</dbReference>
<keyword evidence="3" id="KW-1185">Reference proteome</keyword>
<dbReference type="Proteomes" id="UP001240984">
    <property type="component" value="Unassembled WGS sequence"/>
</dbReference>
<reference evidence="2 3" key="1">
    <citation type="submission" date="2023-07" db="EMBL/GenBank/DDBJ databases">
        <title>Sequencing the genomes of 1000 actinobacteria strains.</title>
        <authorList>
            <person name="Klenk H.-P."/>
        </authorList>
    </citation>
    <scope>NUCLEOTIDE SEQUENCE [LARGE SCALE GENOMIC DNA]</scope>
    <source>
        <strain evidence="2 3">DSM 44710</strain>
    </source>
</reference>
<name>A0ABT9N4X7_9ACTN</name>
<accession>A0ABT9N4X7</accession>
<protein>
    <recommendedName>
        <fullName evidence="1">DUF5753 domain-containing protein</fullName>
    </recommendedName>
</protein>